<proteinExistence type="predicted"/>
<dbReference type="Gene3D" id="3.50.30.50">
    <property type="entry name" value="Putative cyclase"/>
    <property type="match status" value="1"/>
</dbReference>
<dbReference type="AlphaFoldDB" id="A0A7U4QKR8"/>
<dbReference type="KEGG" id="daw:HS1_001357"/>
<dbReference type="OrthoDB" id="7067800at2"/>
<accession>A0A7U4QKR8</accession>
<dbReference type="SUPFAM" id="SSF102198">
    <property type="entry name" value="Putative cyclase"/>
    <property type="match status" value="1"/>
</dbReference>
<dbReference type="InterPro" id="IPR007325">
    <property type="entry name" value="KFase/CYL"/>
</dbReference>
<dbReference type="EMBL" id="CP013015">
    <property type="protein sequence ID" value="AMM41160.1"/>
    <property type="molecule type" value="Genomic_DNA"/>
</dbReference>
<dbReference type="GO" id="GO:0004061">
    <property type="term" value="F:arylformamidase activity"/>
    <property type="evidence" value="ECO:0007669"/>
    <property type="project" value="UniProtKB-EC"/>
</dbReference>
<organism evidence="1 2">
    <name type="scientific">Desulfofervidus auxilii</name>
    <dbReference type="NCBI Taxonomy" id="1621989"/>
    <lineage>
        <taxon>Bacteria</taxon>
        <taxon>Pseudomonadati</taxon>
        <taxon>Thermodesulfobacteriota</taxon>
        <taxon>Candidatus Desulfofervidia</taxon>
        <taxon>Candidatus Desulfofervidales</taxon>
        <taxon>Candidatus Desulfofervidaceae</taxon>
        <taxon>Candidatus Desulfofervidus</taxon>
    </lineage>
</organism>
<keyword evidence="1" id="KW-0378">Hydrolase</keyword>
<evidence type="ECO:0000313" key="1">
    <source>
        <dbReference type="EMBL" id="AMM41160.1"/>
    </source>
</evidence>
<dbReference type="EC" id="3.5.1.9" evidence="1"/>
<name>A0A7U4QKR8_DESA2</name>
<sequence>MRIIDLSLPIDDNVFEPIPVEIKRWEHKRGGDWFGLRWAFSKRMRGILNYITGRERITHRSFKDGNFLALEQVKATVHTGTHLDAPHHFGPCSQGKRAKKIEEIPLEWCYSNAVVLEVSHKRPGEFITKEDIQEALKKIKYQIKPFDIVLIRTGADRFWGTKKYFSHFPGMSEEAVAYIVGFKVKIIGIDTFSFDRPFPAMIKDFFKTKDNSYLWPAHFYGRKKEYCHIERLTNLDKIPKPYGFKVACFPIKIKNASAAWIRAVAIIE</sequence>
<reference evidence="1 2" key="1">
    <citation type="submission" date="2015-10" db="EMBL/GenBank/DDBJ databases">
        <title>Candidatus Desulfofervidus auxilii, a hydrogenotrophic sulfate-reducing bacterium involved in the thermophilic anaerobic oxidation of methane.</title>
        <authorList>
            <person name="Krukenberg V."/>
            <person name="Richter M."/>
            <person name="Wegener G."/>
        </authorList>
    </citation>
    <scope>NUCLEOTIDE SEQUENCE [LARGE SCALE GENOMIC DNA]</scope>
    <source>
        <strain evidence="1 2">HS1</strain>
    </source>
</reference>
<gene>
    <name evidence="1" type="ORF">HS1_001357</name>
</gene>
<evidence type="ECO:0000313" key="2">
    <source>
        <dbReference type="Proteomes" id="UP000070560"/>
    </source>
</evidence>
<keyword evidence="2" id="KW-1185">Reference proteome</keyword>
<protein>
    <submittedName>
        <fullName evidence="1">Cyclase</fullName>
        <ecNumber evidence="1">3.5.1.9</ecNumber>
    </submittedName>
</protein>
<dbReference type="InterPro" id="IPR037175">
    <property type="entry name" value="KFase_sf"/>
</dbReference>
<dbReference type="Proteomes" id="UP000070560">
    <property type="component" value="Chromosome"/>
</dbReference>
<dbReference type="PANTHER" id="PTHR31118">
    <property type="entry name" value="CYCLASE-LIKE PROTEIN 2"/>
    <property type="match status" value="1"/>
</dbReference>
<dbReference type="PANTHER" id="PTHR31118:SF12">
    <property type="entry name" value="CYCLASE-LIKE PROTEIN 2"/>
    <property type="match status" value="1"/>
</dbReference>
<dbReference type="Pfam" id="PF04199">
    <property type="entry name" value="Cyclase"/>
    <property type="match status" value="1"/>
</dbReference>
<dbReference type="RefSeq" id="WP_066062746.1">
    <property type="nucleotide sequence ID" value="NZ_CP013015.1"/>
</dbReference>
<dbReference type="GO" id="GO:0019441">
    <property type="term" value="P:L-tryptophan catabolic process to kynurenine"/>
    <property type="evidence" value="ECO:0007669"/>
    <property type="project" value="InterPro"/>
</dbReference>